<evidence type="ECO:0000313" key="2">
    <source>
        <dbReference type="Proteomes" id="UP001162891"/>
    </source>
</evidence>
<reference evidence="2" key="1">
    <citation type="journal article" date="2022" name="Int. J. Syst. Evol. Microbiol.">
        <title>Anaeromyxobacter oryzae sp. nov., Anaeromyxobacter diazotrophicus sp. nov. and Anaeromyxobacter paludicola sp. nov., isolated from paddy soils.</title>
        <authorList>
            <person name="Itoh H."/>
            <person name="Xu Z."/>
            <person name="Mise K."/>
            <person name="Masuda Y."/>
            <person name="Ushijima N."/>
            <person name="Hayakawa C."/>
            <person name="Shiratori Y."/>
            <person name="Senoo K."/>
        </authorList>
    </citation>
    <scope>NUCLEOTIDE SEQUENCE [LARGE SCALE GENOMIC DNA]</scope>
    <source>
        <strain evidence="2">Red232</strain>
    </source>
</reference>
<dbReference type="EMBL" id="AP025591">
    <property type="protein sequence ID" value="BDG02436.1"/>
    <property type="molecule type" value="Genomic_DNA"/>
</dbReference>
<keyword evidence="2" id="KW-1185">Reference proteome</keyword>
<accession>A0ABM7WSI8</accession>
<evidence type="ECO:0000313" key="1">
    <source>
        <dbReference type="EMBL" id="BDG02436.1"/>
    </source>
</evidence>
<sequence>MSGFALKMQPVGEDEFLTFEGAERLVAATSPEWQPMISLALKTGLRVG</sequence>
<organism evidence="1 2">
    <name type="scientific">Anaeromyxobacter oryzae</name>
    <dbReference type="NCBI Taxonomy" id="2918170"/>
    <lineage>
        <taxon>Bacteria</taxon>
        <taxon>Pseudomonadati</taxon>
        <taxon>Myxococcota</taxon>
        <taxon>Myxococcia</taxon>
        <taxon>Myxococcales</taxon>
        <taxon>Cystobacterineae</taxon>
        <taxon>Anaeromyxobacteraceae</taxon>
        <taxon>Anaeromyxobacter</taxon>
    </lineage>
</organism>
<dbReference type="RefSeq" id="WP_248360087.1">
    <property type="nucleotide sequence ID" value="NZ_AP025591.1"/>
</dbReference>
<name>A0ABM7WSI8_9BACT</name>
<protein>
    <submittedName>
        <fullName evidence="1">Uncharacterized protein</fullName>
    </submittedName>
</protein>
<dbReference type="Proteomes" id="UP001162891">
    <property type="component" value="Chromosome"/>
</dbReference>
<proteinExistence type="predicted"/>
<gene>
    <name evidence="1" type="ORF">AMOR_14320</name>
</gene>